<dbReference type="AlphaFoldDB" id="A0AAV2BGT8"/>
<dbReference type="CDD" id="cd02440">
    <property type="entry name" value="AdoMet_MTases"/>
    <property type="match status" value="1"/>
</dbReference>
<dbReference type="PANTHER" id="PTHR43861">
    <property type="entry name" value="TRANS-ACONITATE 2-METHYLTRANSFERASE-RELATED"/>
    <property type="match status" value="1"/>
</dbReference>
<dbReference type="Gene3D" id="3.40.50.150">
    <property type="entry name" value="Vaccinia Virus protein VP39"/>
    <property type="match status" value="1"/>
</dbReference>
<name>A0AAV2BGT8_9ARAC</name>
<sequence length="280" mass="32304">MVYKTSYPGHYYDAIIYSQLDKPWDSVVRFLHVTLADLGWYKGAAEEVVMDVGCGPGRLTSQFIMPCFPKLRKLIAMDALPSMIEVAKSLYSHPKIEYVVANFEDDSAVQCSEEEVTKFISIHCFNRIKDQYAAFKRLYELLPPEGEAALLFLLHNGYYDAIRKLAKDPKWQPYIPFNAEDGIPESQTKKYSSSHYERMMKDIGFKVLHCQQVQNVTTFPTDEEYINFYFSVSHLVPFIPDSKKEDFKKDLLLYTLKENGRNTDGTPVDKTTTIELVIKK</sequence>
<evidence type="ECO:0000313" key="2">
    <source>
        <dbReference type="Proteomes" id="UP001497382"/>
    </source>
</evidence>
<accession>A0AAV2BGT8</accession>
<keyword evidence="2" id="KW-1185">Reference proteome</keyword>
<dbReference type="PANTHER" id="PTHR43861:SF1">
    <property type="entry name" value="TRANS-ACONITATE 2-METHYLTRANSFERASE"/>
    <property type="match status" value="1"/>
</dbReference>
<dbReference type="SUPFAM" id="SSF53335">
    <property type="entry name" value="S-adenosyl-L-methionine-dependent methyltransferases"/>
    <property type="match status" value="1"/>
</dbReference>
<evidence type="ECO:0008006" key="3">
    <source>
        <dbReference type="Google" id="ProtNLM"/>
    </source>
</evidence>
<dbReference type="EMBL" id="CAXIEN010000365">
    <property type="protein sequence ID" value="CAL1295212.1"/>
    <property type="molecule type" value="Genomic_DNA"/>
</dbReference>
<organism evidence="1 2">
    <name type="scientific">Larinioides sclopetarius</name>
    <dbReference type="NCBI Taxonomy" id="280406"/>
    <lineage>
        <taxon>Eukaryota</taxon>
        <taxon>Metazoa</taxon>
        <taxon>Ecdysozoa</taxon>
        <taxon>Arthropoda</taxon>
        <taxon>Chelicerata</taxon>
        <taxon>Arachnida</taxon>
        <taxon>Araneae</taxon>
        <taxon>Araneomorphae</taxon>
        <taxon>Entelegynae</taxon>
        <taxon>Araneoidea</taxon>
        <taxon>Araneidae</taxon>
        <taxon>Larinioides</taxon>
    </lineage>
</organism>
<evidence type="ECO:0000313" key="1">
    <source>
        <dbReference type="EMBL" id="CAL1295212.1"/>
    </source>
</evidence>
<proteinExistence type="predicted"/>
<dbReference type="InterPro" id="IPR029063">
    <property type="entry name" value="SAM-dependent_MTases_sf"/>
</dbReference>
<dbReference type="Proteomes" id="UP001497382">
    <property type="component" value="Unassembled WGS sequence"/>
</dbReference>
<reference evidence="1 2" key="1">
    <citation type="submission" date="2024-04" db="EMBL/GenBank/DDBJ databases">
        <authorList>
            <person name="Rising A."/>
            <person name="Reimegard J."/>
            <person name="Sonavane S."/>
            <person name="Akerstrom W."/>
            <person name="Nylinder S."/>
            <person name="Hedman E."/>
            <person name="Kallberg Y."/>
        </authorList>
    </citation>
    <scope>NUCLEOTIDE SEQUENCE [LARGE SCALE GENOMIC DNA]</scope>
</reference>
<gene>
    <name evidence="1" type="ORF">LARSCL_LOCUS19156</name>
</gene>
<dbReference type="Pfam" id="PF13489">
    <property type="entry name" value="Methyltransf_23"/>
    <property type="match status" value="1"/>
</dbReference>
<protein>
    <recommendedName>
        <fullName evidence="3">Methyltransferase domain-containing protein</fullName>
    </recommendedName>
</protein>
<comment type="caution">
    <text evidence="1">The sequence shown here is derived from an EMBL/GenBank/DDBJ whole genome shotgun (WGS) entry which is preliminary data.</text>
</comment>